<proteinExistence type="inferred from homology"/>
<comment type="cofactor">
    <cofactor evidence="7">
        <name>heme</name>
        <dbReference type="ChEBI" id="CHEBI:30413"/>
    </cofactor>
</comment>
<dbReference type="Gene3D" id="1.10.630.10">
    <property type="entry name" value="Cytochrome P450"/>
    <property type="match status" value="1"/>
</dbReference>
<accession>A0AAV4J1P4</accession>
<keyword evidence="10" id="KW-1185">Reference proteome</keyword>
<keyword evidence="5 7" id="KW-0408">Iron</keyword>
<dbReference type="Pfam" id="PF00067">
    <property type="entry name" value="p450"/>
    <property type="match status" value="1"/>
</dbReference>
<evidence type="ECO:0000256" key="5">
    <source>
        <dbReference type="ARBA" id="ARBA00023004"/>
    </source>
</evidence>
<protein>
    <submittedName>
        <fullName evidence="9">Cytochrome P450 26A1-like</fullName>
    </submittedName>
</protein>
<dbReference type="GO" id="GO:0016125">
    <property type="term" value="P:sterol metabolic process"/>
    <property type="evidence" value="ECO:0007669"/>
    <property type="project" value="TreeGrafter"/>
</dbReference>
<dbReference type="AlphaFoldDB" id="A0AAV4J1P4"/>
<dbReference type="EMBL" id="BMAT01013622">
    <property type="protein sequence ID" value="GFS16682.1"/>
    <property type="molecule type" value="Genomic_DNA"/>
</dbReference>
<evidence type="ECO:0000313" key="10">
    <source>
        <dbReference type="Proteomes" id="UP000762676"/>
    </source>
</evidence>
<dbReference type="GO" id="GO:0005506">
    <property type="term" value="F:iron ion binding"/>
    <property type="evidence" value="ECO:0007669"/>
    <property type="project" value="InterPro"/>
</dbReference>
<gene>
    <name evidence="9" type="ORF">ElyMa_006802500</name>
</gene>
<dbReference type="GO" id="GO:0004497">
    <property type="term" value="F:monooxygenase activity"/>
    <property type="evidence" value="ECO:0007669"/>
    <property type="project" value="UniProtKB-KW"/>
</dbReference>
<comment type="similarity">
    <text evidence="1 8">Belongs to the cytochrome P450 family.</text>
</comment>
<evidence type="ECO:0000256" key="3">
    <source>
        <dbReference type="ARBA" id="ARBA00022723"/>
    </source>
</evidence>
<evidence type="ECO:0000256" key="1">
    <source>
        <dbReference type="ARBA" id="ARBA00010617"/>
    </source>
</evidence>
<organism evidence="9 10">
    <name type="scientific">Elysia marginata</name>
    <dbReference type="NCBI Taxonomy" id="1093978"/>
    <lineage>
        <taxon>Eukaryota</taxon>
        <taxon>Metazoa</taxon>
        <taxon>Spiralia</taxon>
        <taxon>Lophotrochozoa</taxon>
        <taxon>Mollusca</taxon>
        <taxon>Gastropoda</taxon>
        <taxon>Heterobranchia</taxon>
        <taxon>Euthyneura</taxon>
        <taxon>Panpulmonata</taxon>
        <taxon>Sacoglossa</taxon>
        <taxon>Placobranchoidea</taxon>
        <taxon>Plakobranchidae</taxon>
        <taxon>Elysia</taxon>
    </lineage>
</organism>
<dbReference type="InterPro" id="IPR001128">
    <property type="entry name" value="Cyt_P450"/>
</dbReference>
<keyword evidence="4 8" id="KW-0560">Oxidoreductase</keyword>
<dbReference type="SUPFAM" id="SSF48264">
    <property type="entry name" value="Cytochrome P450"/>
    <property type="match status" value="1"/>
</dbReference>
<dbReference type="InterPro" id="IPR017972">
    <property type="entry name" value="Cyt_P450_CS"/>
</dbReference>
<evidence type="ECO:0000256" key="8">
    <source>
        <dbReference type="RuleBase" id="RU000461"/>
    </source>
</evidence>
<evidence type="ECO:0000313" key="9">
    <source>
        <dbReference type="EMBL" id="GFS16682.1"/>
    </source>
</evidence>
<reference evidence="9 10" key="1">
    <citation type="journal article" date="2021" name="Elife">
        <title>Chloroplast acquisition without the gene transfer in kleptoplastic sea slugs, Plakobranchus ocellatus.</title>
        <authorList>
            <person name="Maeda T."/>
            <person name="Takahashi S."/>
            <person name="Yoshida T."/>
            <person name="Shimamura S."/>
            <person name="Takaki Y."/>
            <person name="Nagai Y."/>
            <person name="Toyoda A."/>
            <person name="Suzuki Y."/>
            <person name="Arimoto A."/>
            <person name="Ishii H."/>
            <person name="Satoh N."/>
            <person name="Nishiyama T."/>
            <person name="Hasebe M."/>
            <person name="Maruyama T."/>
            <person name="Minagawa J."/>
            <person name="Obokata J."/>
            <person name="Shigenobu S."/>
        </authorList>
    </citation>
    <scope>NUCLEOTIDE SEQUENCE [LARGE SCALE GENOMIC DNA]</scope>
</reference>
<dbReference type="GO" id="GO:0016705">
    <property type="term" value="F:oxidoreductase activity, acting on paired donors, with incorporation or reduction of molecular oxygen"/>
    <property type="evidence" value="ECO:0007669"/>
    <property type="project" value="InterPro"/>
</dbReference>
<evidence type="ECO:0000256" key="2">
    <source>
        <dbReference type="ARBA" id="ARBA00022617"/>
    </source>
</evidence>
<dbReference type="PANTHER" id="PTHR24286">
    <property type="entry name" value="CYTOCHROME P450 26"/>
    <property type="match status" value="1"/>
</dbReference>
<dbReference type="GO" id="GO:0034653">
    <property type="term" value="P:retinoic acid catabolic process"/>
    <property type="evidence" value="ECO:0007669"/>
    <property type="project" value="UniProtKB-ARBA"/>
</dbReference>
<comment type="caution">
    <text evidence="9">The sequence shown here is derived from an EMBL/GenBank/DDBJ whole genome shotgun (WGS) entry which is preliminary data.</text>
</comment>
<dbReference type="PROSITE" id="PS00086">
    <property type="entry name" value="CYTOCHROME_P450"/>
    <property type="match status" value="1"/>
</dbReference>
<dbReference type="PRINTS" id="PR00385">
    <property type="entry name" value="P450"/>
</dbReference>
<dbReference type="GO" id="GO:0020037">
    <property type="term" value="F:heme binding"/>
    <property type="evidence" value="ECO:0007669"/>
    <property type="project" value="InterPro"/>
</dbReference>
<dbReference type="Proteomes" id="UP000762676">
    <property type="component" value="Unassembled WGS sequence"/>
</dbReference>
<dbReference type="InterPro" id="IPR002403">
    <property type="entry name" value="Cyt_P450_E_grp-IV"/>
</dbReference>
<keyword evidence="6 8" id="KW-0503">Monooxygenase</keyword>
<evidence type="ECO:0000256" key="4">
    <source>
        <dbReference type="ARBA" id="ARBA00023002"/>
    </source>
</evidence>
<feature type="binding site" description="axial binding residue" evidence="7">
    <location>
        <position position="208"/>
    </location>
    <ligand>
        <name>heme</name>
        <dbReference type="ChEBI" id="CHEBI:30413"/>
    </ligand>
    <ligandPart>
        <name>Fe</name>
        <dbReference type="ChEBI" id="CHEBI:18248"/>
    </ligandPart>
</feature>
<name>A0AAV4J1P4_9GAST</name>
<keyword evidence="3 7" id="KW-0479">Metal-binding</keyword>
<dbReference type="PANTHER" id="PTHR24286:SF384">
    <property type="entry name" value="P450, PUTATIVE (EUROFUNG)-RELATED"/>
    <property type="match status" value="1"/>
</dbReference>
<evidence type="ECO:0000256" key="7">
    <source>
        <dbReference type="PIRSR" id="PIRSR602403-1"/>
    </source>
</evidence>
<dbReference type="InterPro" id="IPR036396">
    <property type="entry name" value="Cyt_P450_sf"/>
</dbReference>
<evidence type="ECO:0000256" key="6">
    <source>
        <dbReference type="ARBA" id="ARBA00023033"/>
    </source>
</evidence>
<dbReference type="PRINTS" id="PR00465">
    <property type="entry name" value="EP450IV"/>
</dbReference>
<keyword evidence="2 7" id="KW-0349">Heme</keyword>
<sequence length="272" mass="29989">MLARKRLIDEIGASLKGKARKDAMARESNEPGGSLLFQDAMSRLLDVQGEDSLSDSELKDLCLELLFAGHATTASAATSLLLQLHKHRKVLSKIQSELEDLDLDQDVEGDLTMASLSRLEYIAAVVKEVLRLSPPVGGAYRTVLKSFTLKGYHIPAGWTLGYSIRDTQHMSNLFPNVDTFDPDRWLGNSSSREDKFDYLPFGGGTRSCVGKEFAKLFLKVFIVEVVRSCSWNLINNNVTMSYLPVPHPVDGLPLRFSASSSASKDHQVASDV</sequence>